<evidence type="ECO:0000256" key="2">
    <source>
        <dbReference type="ARBA" id="ARBA00012417"/>
    </source>
</evidence>
<dbReference type="GO" id="GO:0003887">
    <property type="term" value="F:DNA-directed DNA polymerase activity"/>
    <property type="evidence" value="ECO:0007669"/>
    <property type="project" value="UniProtKB-EC"/>
</dbReference>
<dbReference type="Gene3D" id="3.30.70.370">
    <property type="match status" value="1"/>
</dbReference>
<proteinExistence type="inferred from homology"/>
<dbReference type="GO" id="GO:0006261">
    <property type="term" value="P:DNA-templated DNA replication"/>
    <property type="evidence" value="ECO:0007669"/>
    <property type="project" value="InterPro"/>
</dbReference>
<comment type="catalytic activity">
    <reaction evidence="4">
        <text>DNA(n) + a 2'-deoxyribonucleoside 5'-triphosphate = DNA(n+1) + diphosphate</text>
        <dbReference type="Rhea" id="RHEA:22508"/>
        <dbReference type="Rhea" id="RHEA-COMP:17339"/>
        <dbReference type="Rhea" id="RHEA-COMP:17340"/>
        <dbReference type="ChEBI" id="CHEBI:33019"/>
        <dbReference type="ChEBI" id="CHEBI:61560"/>
        <dbReference type="ChEBI" id="CHEBI:173112"/>
        <dbReference type="EC" id="2.7.7.7"/>
    </reaction>
</comment>
<dbReference type="EC" id="2.7.7.7" evidence="2"/>
<dbReference type="GO" id="GO:0006302">
    <property type="term" value="P:double-strand break repair"/>
    <property type="evidence" value="ECO:0007669"/>
    <property type="project" value="TreeGrafter"/>
</dbReference>
<name>A0A1M6L5J8_9BACE</name>
<dbReference type="SUPFAM" id="SSF53098">
    <property type="entry name" value="Ribonuclease H-like"/>
    <property type="match status" value="1"/>
</dbReference>
<dbReference type="Proteomes" id="UP000184192">
    <property type="component" value="Unassembled WGS sequence"/>
</dbReference>
<dbReference type="InterPro" id="IPR043502">
    <property type="entry name" value="DNA/RNA_pol_sf"/>
</dbReference>
<dbReference type="RefSeq" id="WP_073314925.1">
    <property type="nucleotide sequence ID" value="NZ_FQZN01000044.1"/>
</dbReference>
<sequence>MKHLHIDIETRCKLDVGDVGVYRYAEDPTFSIILFAYSWDDGPTIALDTSADTFPGESIPADVWLALTDPNVLKIAHNANFEYVCIGTYFGLCLELRQWFCTMIAAAYLGLPLGLDKIGQVLGLSQQKDARGKALITYFCKPCKPTKKNGGRTQNLPEHDPEKWAEFKEYNAQDVRTEKEIYAYISRFPGLPDHEREYWILDQIINATGISVDHEFIKAAIELNAQFTKRVHDEIVDITGVCNPNSLPQLKRWLFQELGHQVHSLGKDYLADALDGELLPDHVERVLRLRQFASKTSISKYDTFLAYACSDGRIRGLLQFYGANRTGRFSGRGPQIQNLKRTLKKDIDVAREAVRYGFADLLYEDVPDIISRLTRTALVAAEGNSLVVSDFSAIEARVLAWEAGEDWVLDVFHTHGKIYEATAANMFNVPLDMITHGSDLRAKGKVATLALGYQGAAGALIAMGALREGLDEAELPAIVRAWRSANPNIVKLWREVENAAKHVIKNKTSYVLRKRYCSLKFLYDRGYLFIELPSGRRLAYYGASLDKGKLSYWGVDQTKKIWVKTDTYGGSLVENITQAIARDCLCDAMYRIYYDEGLPILMHIHDEVVSEAPDNEAPDALKAMYDIMAVGPSWAGGLPLKGDGYISKYYKKD</sequence>
<comment type="similarity">
    <text evidence="1">Belongs to the DNA polymerase type-A family.</text>
</comment>
<reference evidence="7" key="1">
    <citation type="submission" date="2016-11" db="EMBL/GenBank/DDBJ databases">
        <authorList>
            <person name="Varghese N."/>
            <person name="Submissions S."/>
        </authorList>
    </citation>
    <scope>NUCLEOTIDE SEQUENCE [LARGE SCALE GENOMIC DNA]</scope>
    <source>
        <strain evidence="7">DSM 26884</strain>
    </source>
</reference>
<dbReference type="eggNOG" id="COG0749">
    <property type="taxonomic scope" value="Bacteria"/>
</dbReference>
<keyword evidence="3" id="KW-0235">DNA replication</keyword>
<dbReference type="EMBL" id="FQZN01000044">
    <property type="protein sequence ID" value="SHJ66498.1"/>
    <property type="molecule type" value="Genomic_DNA"/>
</dbReference>
<accession>A0A1M6L5J8</accession>
<dbReference type="InterPro" id="IPR012337">
    <property type="entry name" value="RNaseH-like_sf"/>
</dbReference>
<organism evidence="6 7">
    <name type="scientific">Bacteroides stercorirosoris</name>
    <dbReference type="NCBI Taxonomy" id="871324"/>
    <lineage>
        <taxon>Bacteria</taxon>
        <taxon>Pseudomonadati</taxon>
        <taxon>Bacteroidota</taxon>
        <taxon>Bacteroidia</taxon>
        <taxon>Bacteroidales</taxon>
        <taxon>Bacteroidaceae</taxon>
        <taxon>Bacteroides</taxon>
    </lineage>
</organism>
<evidence type="ECO:0000259" key="5">
    <source>
        <dbReference type="SMART" id="SM00482"/>
    </source>
</evidence>
<protein>
    <recommendedName>
        <fullName evidence="2">DNA-directed DNA polymerase</fullName>
        <ecNumber evidence="2">2.7.7.7</ecNumber>
    </recommendedName>
</protein>
<evidence type="ECO:0000313" key="7">
    <source>
        <dbReference type="Proteomes" id="UP000184192"/>
    </source>
</evidence>
<dbReference type="SMART" id="SM00482">
    <property type="entry name" value="POLAc"/>
    <property type="match status" value="1"/>
</dbReference>
<dbReference type="PANTHER" id="PTHR10133">
    <property type="entry name" value="DNA POLYMERASE I"/>
    <property type="match status" value="1"/>
</dbReference>
<dbReference type="InterPro" id="IPR002298">
    <property type="entry name" value="DNA_polymerase_A"/>
</dbReference>
<dbReference type="GeneID" id="92714553"/>
<dbReference type="Gene3D" id="1.10.150.20">
    <property type="entry name" value="5' to 3' exonuclease, C-terminal subdomain"/>
    <property type="match status" value="1"/>
</dbReference>
<evidence type="ECO:0000313" key="6">
    <source>
        <dbReference type="EMBL" id="SHJ66498.1"/>
    </source>
</evidence>
<dbReference type="PANTHER" id="PTHR10133:SF27">
    <property type="entry name" value="DNA POLYMERASE NU"/>
    <property type="match status" value="1"/>
</dbReference>
<evidence type="ECO:0000256" key="1">
    <source>
        <dbReference type="ARBA" id="ARBA00007705"/>
    </source>
</evidence>
<dbReference type="InterPro" id="IPR036397">
    <property type="entry name" value="RNaseH_sf"/>
</dbReference>
<feature type="domain" description="DNA-directed DNA polymerase family A palm" evidence="5">
    <location>
        <begin position="371"/>
        <end position="616"/>
    </location>
</feature>
<evidence type="ECO:0000256" key="3">
    <source>
        <dbReference type="ARBA" id="ARBA00022705"/>
    </source>
</evidence>
<dbReference type="GO" id="GO:0003677">
    <property type="term" value="F:DNA binding"/>
    <property type="evidence" value="ECO:0007669"/>
    <property type="project" value="InterPro"/>
</dbReference>
<dbReference type="Gene3D" id="3.30.420.10">
    <property type="entry name" value="Ribonuclease H-like superfamily/Ribonuclease H"/>
    <property type="match status" value="1"/>
</dbReference>
<gene>
    <name evidence="6" type="ORF">SAMN05444350_14434</name>
</gene>
<dbReference type="AlphaFoldDB" id="A0A1M6L5J8"/>
<dbReference type="InterPro" id="IPR001098">
    <property type="entry name" value="DNA-dir_DNA_pol_A_palm_dom"/>
</dbReference>
<dbReference type="SUPFAM" id="SSF56672">
    <property type="entry name" value="DNA/RNA polymerases"/>
    <property type="match status" value="1"/>
</dbReference>
<dbReference type="Pfam" id="PF00476">
    <property type="entry name" value="DNA_pol_A"/>
    <property type="match status" value="1"/>
</dbReference>
<keyword evidence="7" id="KW-1185">Reference proteome</keyword>
<evidence type="ECO:0000256" key="4">
    <source>
        <dbReference type="ARBA" id="ARBA00049244"/>
    </source>
</evidence>